<dbReference type="SUPFAM" id="SSF46565">
    <property type="entry name" value="Chaperone J-domain"/>
    <property type="match status" value="1"/>
</dbReference>
<dbReference type="RefSeq" id="WP_183658392.1">
    <property type="nucleotide sequence ID" value="NZ_JACHWU010000006.1"/>
</dbReference>
<keyword evidence="3" id="KW-0238">DNA-binding</keyword>
<accession>A0A839S5K4</accession>
<dbReference type="Gene3D" id="1.10.287.110">
    <property type="entry name" value="DnaJ domain"/>
    <property type="match status" value="1"/>
</dbReference>
<reference evidence="3 4" key="1">
    <citation type="submission" date="2020-08" db="EMBL/GenBank/DDBJ databases">
        <title>Genomic Encyclopedia of Type Strains, Phase III (KMG-III): the genomes of soil and plant-associated and newly described type strains.</title>
        <authorList>
            <person name="Whitman W."/>
        </authorList>
    </citation>
    <scope>NUCLEOTIDE SEQUENCE [LARGE SCALE GENOMIC DNA]</scope>
    <source>
        <strain evidence="3 4">CECT 8577</strain>
    </source>
</reference>
<feature type="region of interest" description="Disordered" evidence="1">
    <location>
        <begin position="78"/>
        <end position="135"/>
    </location>
</feature>
<evidence type="ECO:0000313" key="3">
    <source>
        <dbReference type="EMBL" id="MBB3053046.1"/>
    </source>
</evidence>
<evidence type="ECO:0000256" key="1">
    <source>
        <dbReference type="SAM" id="MobiDB-lite"/>
    </source>
</evidence>
<dbReference type="InterPro" id="IPR036869">
    <property type="entry name" value="J_dom_sf"/>
</dbReference>
<dbReference type="InterPro" id="IPR001623">
    <property type="entry name" value="DnaJ_domain"/>
</dbReference>
<keyword evidence="4" id="KW-1185">Reference proteome</keyword>
<evidence type="ECO:0000313" key="4">
    <source>
        <dbReference type="Proteomes" id="UP000550714"/>
    </source>
</evidence>
<feature type="domain" description="J" evidence="2">
    <location>
        <begin position="8"/>
        <end position="88"/>
    </location>
</feature>
<dbReference type="EMBL" id="JACHWU010000006">
    <property type="protein sequence ID" value="MBB3053046.1"/>
    <property type="molecule type" value="Genomic_DNA"/>
</dbReference>
<dbReference type="Proteomes" id="UP000550714">
    <property type="component" value="Unassembled WGS sequence"/>
</dbReference>
<dbReference type="CDD" id="cd06257">
    <property type="entry name" value="DnaJ"/>
    <property type="match status" value="1"/>
</dbReference>
<gene>
    <name evidence="3" type="ORF">FHS23_004089</name>
</gene>
<evidence type="ECO:0000259" key="2">
    <source>
        <dbReference type="PROSITE" id="PS50076"/>
    </source>
</evidence>
<feature type="compositionally biased region" description="Low complexity" evidence="1">
    <location>
        <begin position="38"/>
        <end position="53"/>
    </location>
</feature>
<sequence>MGGDRRDDPCAVLGVPACADLRETTAAYRRRVRQLHPDTASGDDTADADGATGRPSAAGGDADQLAAVVAAYELLRARRRRAASDPRRSRCGEDERARPSAGDAESGTPIPVRVHNGPRSRTPDLRAGPVRRHPD</sequence>
<feature type="region of interest" description="Disordered" evidence="1">
    <location>
        <begin position="31"/>
        <end position="63"/>
    </location>
</feature>
<dbReference type="InterPro" id="IPR050817">
    <property type="entry name" value="DjlA_DnaK_co-chaperone"/>
</dbReference>
<dbReference type="PROSITE" id="PS50076">
    <property type="entry name" value="DNAJ_2"/>
    <property type="match status" value="1"/>
</dbReference>
<name>A0A839S5K4_9PSEU</name>
<dbReference type="AlphaFoldDB" id="A0A839S5K4"/>
<organism evidence="3 4">
    <name type="scientific">Prauserella isguenensis</name>
    <dbReference type="NCBI Taxonomy" id="1470180"/>
    <lineage>
        <taxon>Bacteria</taxon>
        <taxon>Bacillati</taxon>
        <taxon>Actinomycetota</taxon>
        <taxon>Actinomycetes</taxon>
        <taxon>Pseudonocardiales</taxon>
        <taxon>Pseudonocardiaceae</taxon>
        <taxon>Prauserella</taxon>
    </lineage>
</organism>
<feature type="compositionally biased region" description="Basic and acidic residues" evidence="1">
    <location>
        <begin position="82"/>
        <end position="98"/>
    </location>
</feature>
<comment type="caution">
    <text evidence="3">The sequence shown here is derived from an EMBL/GenBank/DDBJ whole genome shotgun (WGS) entry which is preliminary data.</text>
</comment>
<dbReference type="PANTHER" id="PTHR24074">
    <property type="entry name" value="CO-CHAPERONE PROTEIN DJLA"/>
    <property type="match status" value="1"/>
</dbReference>
<protein>
    <submittedName>
        <fullName evidence="3">Curved DNA-binding protein CbpA</fullName>
    </submittedName>
</protein>
<dbReference type="GO" id="GO:0003677">
    <property type="term" value="F:DNA binding"/>
    <property type="evidence" value="ECO:0007669"/>
    <property type="project" value="UniProtKB-KW"/>
</dbReference>
<proteinExistence type="predicted"/>